<keyword evidence="1" id="KW-0812">Transmembrane</keyword>
<evidence type="ECO:0000256" key="1">
    <source>
        <dbReference type="SAM" id="Phobius"/>
    </source>
</evidence>
<protein>
    <submittedName>
        <fullName evidence="2">Uncharacterized protein</fullName>
    </submittedName>
</protein>
<sequence>MRGWSAGTSMEVIVMRKARSILATLLLAAVTIHVLWIAVAPLVPYLVSSFVVVLVLGFIYHRMTRW</sequence>
<dbReference type="Proteomes" id="UP001500751">
    <property type="component" value="Unassembled WGS sequence"/>
</dbReference>
<feature type="transmembrane region" description="Helical" evidence="1">
    <location>
        <begin position="45"/>
        <end position="63"/>
    </location>
</feature>
<evidence type="ECO:0000313" key="3">
    <source>
        <dbReference type="Proteomes" id="UP001500751"/>
    </source>
</evidence>
<organism evidence="2 3">
    <name type="scientific">Catenulispora yoronensis</name>
    <dbReference type="NCBI Taxonomy" id="450799"/>
    <lineage>
        <taxon>Bacteria</taxon>
        <taxon>Bacillati</taxon>
        <taxon>Actinomycetota</taxon>
        <taxon>Actinomycetes</taxon>
        <taxon>Catenulisporales</taxon>
        <taxon>Catenulisporaceae</taxon>
        <taxon>Catenulispora</taxon>
    </lineage>
</organism>
<reference evidence="3" key="1">
    <citation type="journal article" date="2019" name="Int. J. Syst. Evol. Microbiol.">
        <title>The Global Catalogue of Microorganisms (GCM) 10K type strain sequencing project: providing services to taxonomists for standard genome sequencing and annotation.</title>
        <authorList>
            <consortium name="The Broad Institute Genomics Platform"/>
            <consortium name="The Broad Institute Genome Sequencing Center for Infectious Disease"/>
            <person name="Wu L."/>
            <person name="Ma J."/>
        </authorList>
    </citation>
    <scope>NUCLEOTIDE SEQUENCE [LARGE SCALE GENOMIC DNA]</scope>
    <source>
        <strain evidence="3">JCM 16014</strain>
    </source>
</reference>
<keyword evidence="1" id="KW-1133">Transmembrane helix</keyword>
<gene>
    <name evidence="2" type="ORF">GCM10009839_63530</name>
</gene>
<proteinExistence type="predicted"/>
<name>A0ABP5GKC0_9ACTN</name>
<accession>A0ABP5GKC0</accession>
<dbReference type="EMBL" id="BAAAQN010000046">
    <property type="protein sequence ID" value="GAA2049033.1"/>
    <property type="molecule type" value="Genomic_DNA"/>
</dbReference>
<evidence type="ECO:0000313" key="2">
    <source>
        <dbReference type="EMBL" id="GAA2049033.1"/>
    </source>
</evidence>
<keyword evidence="1" id="KW-0472">Membrane</keyword>
<comment type="caution">
    <text evidence="2">The sequence shown here is derived from an EMBL/GenBank/DDBJ whole genome shotgun (WGS) entry which is preliminary data.</text>
</comment>
<keyword evidence="3" id="KW-1185">Reference proteome</keyword>
<feature type="transmembrane region" description="Helical" evidence="1">
    <location>
        <begin position="21"/>
        <end position="39"/>
    </location>
</feature>